<dbReference type="Proteomes" id="UP000254867">
    <property type="component" value="Unassembled WGS sequence"/>
</dbReference>
<evidence type="ECO:0000313" key="3">
    <source>
        <dbReference type="Proteomes" id="UP000254867"/>
    </source>
</evidence>
<dbReference type="InterPro" id="IPR001584">
    <property type="entry name" value="Integrase_cat-core"/>
</dbReference>
<dbReference type="GO" id="GO:0015074">
    <property type="term" value="P:DNA integration"/>
    <property type="evidence" value="ECO:0007669"/>
    <property type="project" value="InterPro"/>
</dbReference>
<dbReference type="EMBL" id="UGHH01000002">
    <property type="protein sequence ID" value="STO64373.1"/>
    <property type="molecule type" value="Genomic_DNA"/>
</dbReference>
<evidence type="ECO:0000313" key="2">
    <source>
        <dbReference type="EMBL" id="STO64373.1"/>
    </source>
</evidence>
<sequence>MSLKVNGIGCYLAVVMNLCNRQVVGWKLRRYHDSQLVVDALHHAMLNVTKTTKMMFHSDQSSIYGSQLFRQTAQTYGLEVPW</sequence>
<gene>
    <name evidence="2" type="ORF">NCTC10794_01437</name>
</gene>
<name>A0A377I1F7_HAEPH</name>
<feature type="domain" description="Integrase catalytic" evidence="1">
    <location>
        <begin position="4"/>
        <end position="80"/>
    </location>
</feature>
<reference evidence="2 3" key="1">
    <citation type="submission" date="2018-06" db="EMBL/GenBank/DDBJ databases">
        <authorList>
            <consortium name="Pathogen Informatics"/>
            <person name="Doyle S."/>
        </authorList>
    </citation>
    <scope>NUCLEOTIDE SEQUENCE [LARGE SCALE GENOMIC DNA]</scope>
    <source>
        <strain evidence="2 3">NCTC10794</strain>
    </source>
</reference>
<dbReference type="SUPFAM" id="SSF53098">
    <property type="entry name" value="Ribonuclease H-like"/>
    <property type="match status" value="1"/>
</dbReference>
<proteinExistence type="predicted"/>
<dbReference type="InterPro" id="IPR012337">
    <property type="entry name" value="RNaseH-like_sf"/>
</dbReference>
<evidence type="ECO:0000259" key="1">
    <source>
        <dbReference type="Pfam" id="PF00665"/>
    </source>
</evidence>
<organism evidence="2 3">
    <name type="scientific">Haemophilus parahaemolyticus</name>
    <dbReference type="NCBI Taxonomy" id="735"/>
    <lineage>
        <taxon>Bacteria</taxon>
        <taxon>Pseudomonadati</taxon>
        <taxon>Pseudomonadota</taxon>
        <taxon>Gammaproteobacteria</taxon>
        <taxon>Pasteurellales</taxon>
        <taxon>Pasteurellaceae</taxon>
        <taxon>Haemophilus</taxon>
    </lineage>
</organism>
<dbReference type="GO" id="GO:0003676">
    <property type="term" value="F:nucleic acid binding"/>
    <property type="evidence" value="ECO:0007669"/>
    <property type="project" value="InterPro"/>
</dbReference>
<dbReference type="Pfam" id="PF00665">
    <property type="entry name" value="rve"/>
    <property type="match status" value="1"/>
</dbReference>
<accession>A0A377I1F7</accession>
<dbReference type="InterPro" id="IPR036397">
    <property type="entry name" value="RNaseH_sf"/>
</dbReference>
<dbReference type="AlphaFoldDB" id="A0A377I1F7"/>
<dbReference type="PANTHER" id="PTHR46889:SF4">
    <property type="entry name" value="TRANSPOSASE INSO FOR INSERTION SEQUENCE ELEMENT IS911B-RELATED"/>
    <property type="match status" value="1"/>
</dbReference>
<dbReference type="InterPro" id="IPR050900">
    <property type="entry name" value="Transposase_IS3/IS150/IS904"/>
</dbReference>
<dbReference type="PANTHER" id="PTHR46889">
    <property type="entry name" value="TRANSPOSASE INSF FOR INSERTION SEQUENCE IS3B-RELATED"/>
    <property type="match status" value="1"/>
</dbReference>
<dbReference type="Gene3D" id="3.30.420.10">
    <property type="entry name" value="Ribonuclease H-like superfamily/Ribonuclease H"/>
    <property type="match status" value="1"/>
</dbReference>
<protein>
    <submittedName>
        <fullName evidence="2">Tra5 protein</fullName>
    </submittedName>
</protein>